<protein>
    <submittedName>
        <fullName evidence="1">Uncharacterized protein</fullName>
    </submittedName>
</protein>
<dbReference type="EMBL" id="MN739530">
    <property type="protein sequence ID" value="QHT10840.1"/>
    <property type="molecule type" value="Genomic_DNA"/>
</dbReference>
<organism evidence="1">
    <name type="scientific">viral metagenome</name>
    <dbReference type="NCBI Taxonomy" id="1070528"/>
    <lineage>
        <taxon>unclassified sequences</taxon>
        <taxon>metagenomes</taxon>
        <taxon>organismal metagenomes</taxon>
    </lineage>
</organism>
<proteinExistence type="predicted"/>
<evidence type="ECO:0000313" key="1">
    <source>
        <dbReference type="EMBL" id="QHT10840.1"/>
    </source>
</evidence>
<accession>A0A6C0D3J4</accession>
<name>A0A6C0D3J4_9ZZZZ</name>
<reference evidence="1" key="1">
    <citation type="journal article" date="2020" name="Nature">
        <title>Giant virus diversity and host interactions through global metagenomics.</title>
        <authorList>
            <person name="Schulz F."/>
            <person name="Roux S."/>
            <person name="Paez-Espino D."/>
            <person name="Jungbluth S."/>
            <person name="Walsh D.A."/>
            <person name="Denef V.J."/>
            <person name="McMahon K.D."/>
            <person name="Konstantinidis K.T."/>
            <person name="Eloe-Fadrosh E.A."/>
            <person name="Kyrpides N.C."/>
            <person name="Woyke T."/>
        </authorList>
    </citation>
    <scope>NUCLEOTIDE SEQUENCE</scope>
    <source>
        <strain evidence="1">GVMAG-M-3300023174-111</strain>
    </source>
</reference>
<sequence>MNFKRLLNTPVGRNIISILLGIGLATLFRRACTDKNCTVFNGPVISEIEGKVYKHGEKCYKYSTVSEKCDPMKRVVDIREKSDEDAGSKLF</sequence>
<dbReference type="AlphaFoldDB" id="A0A6C0D3J4"/>